<feature type="compositionally biased region" description="Polar residues" evidence="1">
    <location>
        <begin position="53"/>
        <end position="62"/>
    </location>
</feature>
<evidence type="ECO:0000313" key="6">
    <source>
        <dbReference type="Proteomes" id="UP001177341"/>
    </source>
</evidence>
<evidence type="ECO:0000256" key="2">
    <source>
        <dbReference type="SAM" id="Phobius"/>
    </source>
</evidence>
<comment type="caution">
    <text evidence="3">The sequence shown here is derived from an EMBL/GenBank/DDBJ whole genome shotgun (WGS) entry which is preliminary data.</text>
</comment>
<dbReference type="GeneID" id="89457786"/>
<evidence type="ECO:0000256" key="1">
    <source>
        <dbReference type="SAM" id="MobiDB-lite"/>
    </source>
</evidence>
<protein>
    <submittedName>
        <fullName evidence="3">DUF2149 domain-containing protein</fullName>
    </submittedName>
</protein>
<keyword evidence="2" id="KW-1133">Transmembrane helix</keyword>
<feature type="region of interest" description="Disordered" evidence="1">
    <location>
        <begin position="1"/>
        <end position="20"/>
    </location>
</feature>
<evidence type="ECO:0000313" key="3">
    <source>
        <dbReference type="EMBL" id="MDO6453429.1"/>
    </source>
</evidence>
<keyword evidence="6" id="KW-1185">Reference proteome</keyword>
<accession>A0AAW7XK43</accession>
<gene>
    <name evidence="3" type="ORF">Q4490_07610</name>
    <name evidence="4" type="ORF">Q8W30_07570</name>
</gene>
<feature type="transmembrane region" description="Helical" evidence="2">
    <location>
        <begin position="21"/>
        <end position="42"/>
    </location>
</feature>
<evidence type="ECO:0000313" key="4">
    <source>
        <dbReference type="EMBL" id="MDP2522430.1"/>
    </source>
</evidence>
<dbReference type="Pfam" id="PF09919">
    <property type="entry name" value="DUF2149"/>
    <property type="match status" value="1"/>
</dbReference>
<dbReference type="Proteomes" id="UP001169862">
    <property type="component" value="Unassembled WGS sequence"/>
</dbReference>
<reference evidence="3" key="1">
    <citation type="submission" date="2023-07" db="EMBL/GenBank/DDBJ databases">
        <title>Genome content predicts the carbon catabolic preferences of heterotrophic bacteria.</title>
        <authorList>
            <person name="Gralka M."/>
        </authorList>
    </citation>
    <scope>NUCLEOTIDE SEQUENCE</scope>
    <source>
        <strain evidence="4">5G01</strain>
        <strain evidence="3">I2M16</strain>
    </source>
</reference>
<dbReference type="EMBL" id="JAUYVO010000004">
    <property type="protein sequence ID" value="MDP2522430.1"/>
    <property type="molecule type" value="Genomic_DNA"/>
</dbReference>
<dbReference type="RefSeq" id="WP_075173253.1">
    <property type="nucleotide sequence ID" value="NZ_CAXPPA010000043.1"/>
</dbReference>
<feature type="region of interest" description="Disordered" evidence="1">
    <location>
        <begin position="53"/>
        <end position="83"/>
    </location>
</feature>
<dbReference type="InterPro" id="IPR018676">
    <property type="entry name" value="DUF2149"/>
</dbReference>
<keyword evidence="2" id="KW-0472">Membrane</keyword>
<organism evidence="3 5">
    <name type="scientific">Neptunomonas phycophila</name>
    <dbReference type="NCBI Taxonomy" id="1572645"/>
    <lineage>
        <taxon>Bacteria</taxon>
        <taxon>Pseudomonadati</taxon>
        <taxon>Pseudomonadota</taxon>
        <taxon>Gammaproteobacteria</taxon>
        <taxon>Oceanospirillales</taxon>
        <taxon>Oceanospirillaceae</taxon>
        <taxon>Neptunomonas</taxon>
    </lineage>
</organism>
<dbReference type="AlphaFoldDB" id="A0AAW7XK43"/>
<keyword evidence="2" id="KW-0812">Transmembrane</keyword>
<proteinExistence type="predicted"/>
<dbReference type="Proteomes" id="UP001177341">
    <property type="component" value="Unassembled WGS sequence"/>
</dbReference>
<evidence type="ECO:0000313" key="5">
    <source>
        <dbReference type="Proteomes" id="UP001169862"/>
    </source>
</evidence>
<sequence>MSRRWNRGRFDQGDNEPLGPMSNLVDLMLVFACGLIAALIALSDQLQAHFNPQDKTQQTITSGKELPNLPTGSANGAAGYESVGQVYRDPKTGQLILIGE</sequence>
<dbReference type="EMBL" id="JAUOPG010000004">
    <property type="protein sequence ID" value="MDO6453429.1"/>
    <property type="molecule type" value="Genomic_DNA"/>
</dbReference>
<name>A0AAW7XK43_9GAMM</name>